<sequence>MGPALSVQNLEKTYKNGTHALKGVSLDVPRGDFFALLGPNGAGKTTLIGIVTGLVNATGGTVVINGVDAALDPEKTRTFVGVVPQVMNFNIFERVIDIVVNQAGYYGIPRAVALPRAEGILKGVGLYEKRFDKSQTLSGGMMRRLLIARALIHNPQILILDEPTAGVDVELRRSMWEYLIELTEQGVTIILTTHYLEEAEQLAKHVAIINQGEIIARGTMDEILALHDPSGPREGFRGGRLEEVFLKLTSQK</sequence>
<reference evidence="5 6" key="1">
    <citation type="journal article" date="2016" name="Nat. Commun.">
        <title>Thousands of microbial genomes shed light on interconnected biogeochemical processes in an aquifer system.</title>
        <authorList>
            <person name="Anantharaman K."/>
            <person name="Brown C.T."/>
            <person name="Hug L.A."/>
            <person name="Sharon I."/>
            <person name="Castelle C.J."/>
            <person name="Probst A.J."/>
            <person name="Thomas B.C."/>
            <person name="Singh A."/>
            <person name="Wilkins M.J."/>
            <person name="Karaoz U."/>
            <person name="Brodie E.L."/>
            <person name="Williams K.H."/>
            <person name="Hubbard S.S."/>
            <person name="Banfield J.F."/>
        </authorList>
    </citation>
    <scope>NUCLEOTIDE SEQUENCE [LARGE SCALE GENOMIC DNA]</scope>
</reference>
<keyword evidence="1" id="KW-0813">Transport</keyword>
<dbReference type="Gene3D" id="3.40.50.300">
    <property type="entry name" value="P-loop containing nucleotide triphosphate hydrolases"/>
    <property type="match status" value="1"/>
</dbReference>
<dbReference type="PANTHER" id="PTHR42711">
    <property type="entry name" value="ABC TRANSPORTER ATP-BINDING PROTEIN"/>
    <property type="match status" value="1"/>
</dbReference>
<dbReference type="EMBL" id="MFLJ01000028">
    <property type="protein sequence ID" value="OGG64311.1"/>
    <property type="molecule type" value="Genomic_DNA"/>
</dbReference>
<dbReference type="SUPFAM" id="SSF52540">
    <property type="entry name" value="P-loop containing nucleoside triphosphate hydrolases"/>
    <property type="match status" value="1"/>
</dbReference>
<dbReference type="STRING" id="1798496.A3C94_02065"/>
<evidence type="ECO:0000256" key="2">
    <source>
        <dbReference type="ARBA" id="ARBA00022741"/>
    </source>
</evidence>
<dbReference type="InterPro" id="IPR003593">
    <property type="entry name" value="AAA+_ATPase"/>
</dbReference>
<organism evidence="5 6">
    <name type="scientific">Candidatus Kaiserbacteria bacterium RIFCSPHIGHO2_02_FULL_55_17</name>
    <dbReference type="NCBI Taxonomy" id="1798496"/>
    <lineage>
        <taxon>Bacteria</taxon>
        <taxon>Candidatus Kaiseribacteriota</taxon>
    </lineage>
</organism>
<protein>
    <recommendedName>
        <fullName evidence="4">ABC transporter domain-containing protein</fullName>
    </recommendedName>
</protein>
<evidence type="ECO:0000259" key="4">
    <source>
        <dbReference type="PROSITE" id="PS50893"/>
    </source>
</evidence>
<dbReference type="InterPro" id="IPR050763">
    <property type="entry name" value="ABC_transporter_ATP-binding"/>
</dbReference>
<dbReference type="InterPro" id="IPR027417">
    <property type="entry name" value="P-loop_NTPase"/>
</dbReference>
<dbReference type="GO" id="GO:0016887">
    <property type="term" value="F:ATP hydrolysis activity"/>
    <property type="evidence" value="ECO:0007669"/>
    <property type="project" value="InterPro"/>
</dbReference>
<dbReference type="AlphaFoldDB" id="A0A1F6DSB1"/>
<dbReference type="PROSITE" id="PS00211">
    <property type="entry name" value="ABC_TRANSPORTER_1"/>
    <property type="match status" value="1"/>
</dbReference>
<dbReference type="InterPro" id="IPR017871">
    <property type="entry name" value="ABC_transporter-like_CS"/>
</dbReference>
<dbReference type="InterPro" id="IPR003439">
    <property type="entry name" value="ABC_transporter-like_ATP-bd"/>
</dbReference>
<dbReference type="GO" id="GO:0005524">
    <property type="term" value="F:ATP binding"/>
    <property type="evidence" value="ECO:0007669"/>
    <property type="project" value="UniProtKB-KW"/>
</dbReference>
<accession>A0A1F6DSB1</accession>
<keyword evidence="3" id="KW-0067">ATP-binding</keyword>
<evidence type="ECO:0000256" key="1">
    <source>
        <dbReference type="ARBA" id="ARBA00022448"/>
    </source>
</evidence>
<proteinExistence type="predicted"/>
<dbReference type="Proteomes" id="UP000177232">
    <property type="component" value="Unassembled WGS sequence"/>
</dbReference>
<evidence type="ECO:0000313" key="5">
    <source>
        <dbReference type="EMBL" id="OGG64311.1"/>
    </source>
</evidence>
<evidence type="ECO:0000313" key="6">
    <source>
        <dbReference type="Proteomes" id="UP000177232"/>
    </source>
</evidence>
<dbReference type="PROSITE" id="PS50893">
    <property type="entry name" value="ABC_TRANSPORTER_2"/>
    <property type="match status" value="1"/>
</dbReference>
<dbReference type="Pfam" id="PF00005">
    <property type="entry name" value="ABC_tran"/>
    <property type="match status" value="1"/>
</dbReference>
<dbReference type="SMART" id="SM00382">
    <property type="entry name" value="AAA"/>
    <property type="match status" value="1"/>
</dbReference>
<feature type="domain" description="ABC transporter" evidence="4">
    <location>
        <begin position="5"/>
        <end position="236"/>
    </location>
</feature>
<comment type="caution">
    <text evidence="5">The sequence shown here is derived from an EMBL/GenBank/DDBJ whole genome shotgun (WGS) entry which is preliminary data.</text>
</comment>
<dbReference type="PANTHER" id="PTHR42711:SF15">
    <property type="entry name" value="ABC-TYPE MULTIDRUG TRANSPORT SYSTEM, ATPASE COMPONENT"/>
    <property type="match status" value="1"/>
</dbReference>
<keyword evidence="2" id="KW-0547">Nucleotide-binding</keyword>
<name>A0A1F6DSB1_9BACT</name>
<gene>
    <name evidence="5" type="ORF">A3C94_02065</name>
</gene>
<evidence type="ECO:0000256" key="3">
    <source>
        <dbReference type="ARBA" id="ARBA00022840"/>
    </source>
</evidence>